<dbReference type="EMBL" id="CP059659">
    <property type="protein sequence ID" value="QRW16987.1"/>
    <property type="molecule type" value="Genomic_DNA"/>
</dbReference>
<dbReference type="Proteomes" id="UP000650533">
    <property type="component" value="Chromosome 2"/>
</dbReference>
<feature type="compositionally biased region" description="Polar residues" evidence="3">
    <location>
        <begin position="401"/>
        <end position="425"/>
    </location>
</feature>
<dbReference type="InterPro" id="IPR051767">
    <property type="entry name" value="Nucleoporin_NUP42"/>
</dbReference>
<feature type="region of interest" description="Disordered" evidence="3">
    <location>
        <begin position="379"/>
        <end position="425"/>
    </location>
</feature>
<dbReference type="PANTHER" id="PTHR46527:SF1">
    <property type="entry name" value="NUCLEOPORIN NUP42"/>
    <property type="match status" value="1"/>
</dbReference>
<organism evidence="4 5">
    <name type="scientific">Rhizoctonia solani</name>
    <dbReference type="NCBI Taxonomy" id="456999"/>
    <lineage>
        <taxon>Eukaryota</taxon>
        <taxon>Fungi</taxon>
        <taxon>Dikarya</taxon>
        <taxon>Basidiomycota</taxon>
        <taxon>Agaricomycotina</taxon>
        <taxon>Agaricomycetes</taxon>
        <taxon>Cantharellales</taxon>
        <taxon>Ceratobasidiaceae</taxon>
        <taxon>Rhizoctonia</taxon>
    </lineage>
</organism>
<proteinExistence type="predicted"/>
<dbReference type="PANTHER" id="PTHR46527">
    <property type="entry name" value="NUCLEOPORIN-LIKE PROTEIN 2"/>
    <property type="match status" value="1"/>
</dbReference>
<dbReference type="GO" id="GO:0005634">
    <property type="term" value="C:nucleus"/>
    <property type="evidence" value="ECO:0007669"/>
    <property type="project" value="UniProtKB-SubCell"/>
</dbReference>
<accession>A0A8H8NQN9</accession>
<protein>
    <submittedName>
        <fullName evidence="4">Uncharacterized protein</fullName>
    </submittedName>
</protein>
<feature type="region of interest" description="Disordered" evidence="3">
    <location>
        <begin position="333"/>
        <end position="354"/>
    </location>
</feature>
<name>A0A8H8NQN9_9AGAM</name>
<evidence type="ECO:0000256" key="1">
    <source>
        <dbReference type="ARBA" id="ARBA00004123"/>
    </source>
</evidence>
<evidence type="ECO:0000313" key="4">
    <source>
        <dbReference type="EMBL" id="QRW16987.1"/>
    </source>
</evidence>
<sequence>METNLPFAESLRKDLTQGIDRPLYPLSSYGPSKSIPCIIDGLDQSPEELRVAAWTANRDAGGIEAYKAHEKQLIDAAQLFIGSAASTGAITLDEAKRIWNLVDEHGNPPANGQAEIKSKLRERLQSSTQVLPSVKHCTYTFGSSVHLSPHKPQPLGAQVLSSPVPVHLARARAQAPLEAVPPMHSVDLHNPSLALSGELRHSLRIWSACSNHGQRIWLFHRWDSVNPGSVPNLHSANRALARPPLLPLHPAFGSSAPTSAFGQSGFGTSATAATTTTAAPAFGQSGFGSKPAGSALDRAQAEVVHLVHLLTNHHRLGARIRVTPPPPLVPASGTSVFGSGSSSTTPAFGSTPGRRSGRALLVQAQVVSLFNYHFNNNNGAEGMDSDTPTTTQAPASAFGQPASSTASAFGQTQQPSTTSAFGQTQPTSAFGSSAFGANTSAFGTTGATSAFGTTTKPSAFGATSAFGSSSGTAFNTAKPKDRDPFAALLPDDYMNTLSEGIINAFKADKFELGSIPECVPPLEMR</sequence>
<comment type="subcellular location">
    <subcellularLocation>
        <location evidence="1">Nucleus</location>
    </subcellularLocation>
</comment>
<dbReference type="KEGG" id="rsx:RhiXN_04989"/>
<reference evidence="4" key="1">
    <citation type="submission" date="2020-05" db="EMBL/GenBank/DDBJ databases">
        <title>Evolutionary and genomic comparisons of hybrid uninucleate and nonhybrid Rhizoctonia fungi.</title>
        <authorList>
            <person name="Li C."/>
            <person name="Chen X."/>
        </authorList>
    </citation>
    <scope>NUCLEOTIDE SEQUENCE</scope>
    <source>
        <strain evidence="4">AG-1 IA</strain>
    </source>
</reference>
<gene>
    <name evidence="4" type="ORF">RhiXN_04989</name>
</gene>
<evidence type="ECO:0000256" key="3">
    <source>
        <dbReference type="SAM" id="MobiDB-lite"/>
    </source>
</evidence>
<feature type="compositionally biased region" description="Low complexity" evidence="3">
    <location>
        <begin position="333"/>
        <end position="345"/>
    </location>
</feature>
<keyword evidence="2" id="KW-0539">Nucleus</keyword>
<evidence type="ECO:0000256" key="2">
    <source>
        <dbReference type="ARBA" id="ARBA00023242"/>
    </source>
</evidence>
<dbReference type="GeneID" id="67027268"/>
<evidence type="ECO:0000313" key="5">
    <source>
        <dbReference type="Proteomes" id="UP000650533"/>
    </source>
</evidence>
<dbReference type="AlphaFoldDB" id="A0A8H8NQN9"/>
<dbReference type="RefSeq" id="XP_043177224.1">
    <property type="nucleotide sequence ID" value="XM_043324805.1"/>
</dbReference>